<dbReference type="AlphaFoldDB" id="A0A7J6TMP0"/>
<name>A0A7J6TMP0_PEROL</name>
<sequence length="173" mass="19154">TKACESQASTTRSTAAMDPLTPLICLPLQVLAAAIKPPAESSSYFAVEMQEWPAPVSRSPSKRQDVGVEEEDELGDLLYSEAVQPRGVVESWHVEVGAKYVQTLGTFDKLYQREHHSLRVDDVDRSEDNDAADSRELVVGIPGPYGSVDCNVGSSAYHLRIEQQWSRPDRPRQ</sequence>
<dbReference type="Proteomes" id="UP000553632">
    <property type="component" value="Unassembled WGS sequence"/>
</dbReference>
<protein>
    <submittedName>
        <fullName evidence="1">Uncharacterized protein</fullName>
    </submittedName>
</protein>
<organism evidence="1 2">
    <name type="scientific">Perkinsus olseni</name>
    <name type="common">Perkinsus atlanticus</name>
    <dbReference type="NCBI Taxonomy" id="32597"/>
    <lineage>
        <taxon>Eukaryota</taxon>
        <taxon>Sar</taxon>
        <taxon>Alveolata</taxon>
        <taxon>Perkinsozoa</taxon>
        <taxon>Perkinsea</taxon>
        <taxon>Perkinsida</taxon>
        <taxon>Perkinsidae</taxon>
        <taxon>Perkinsus</taxon>
    </lineage>
</organism>
<proteinExistence type="predicted"/>
<comment type="caution">
    <text evidence="1">The sequence shown here is derived from an EMBL/GenBank/DDBJ whole genome shotgun (WGS) entry which is preliminary data.</text>
</comment>
<reference evidence="1 2" key="1">
    <citation type="submission" date="2020-04" db="EMBL/GenBank/DDBJ databases">
        <title>Perkinsus olseni comparative genomics.</title>
        <authorList>
            <person name="Bogema D.R."/>
        </authorList>
    </citation>
    <scope>NUCLEOTIDE SEQUENCE [LARGE SCALE GENOMIC DNA]</scope>
    <source>
        <strain evidence="1 2">ATCC PRA-207</strain>
    </source>
</reference>
<feature type="non-terminal residue" evidence="1">
    <location>
        <position position="1"/>
    </location>
</feature>
<accession>A0A7J6TMP0</accession>
<evidence type="ECO:0000313" key="2">
    <source>
        <dbReference type="Proteomes" id="UP000553632"/>
    </source>
</evidence>
<dbReference type="EMBL" id="JABANO010009972">
    <property type="protein sequence ID" value="KAF4745922.1"/>
    <property type="molecule type" value="Genomic_DNA"/>
</dbReference>
<gene>
    <name evidence="1" type="ORF">FOZ63_014218</name>
</gene>
<keyword evidence="2" id="KW-1185">Reference proteome</keyword>
<evidence type="ECO:0000313" key="1">
    <source>
        <dbReference type="EMBL" id="KAF4745922.1"/>
    </source>
</evidence>